<name>A0A5C7FHR2_9BACI</name>
<comment type="function">
    <text evidence="8">The phosphoenolpyruvate-dependent sugar phosphotransferase system (sugar PTS), a major carbohydrate active transport system, catalyzes the phosphorylation of incoming sugar substrates concomitantly with their translocation across the cell membrane. The enzyme II UlaABC PTS system is involved in ascorbate transport.</text>
</comment>
<evidence type="ECO:0000256" key="6">
    <source>
        <dbReference type="ARBA" id="ARBA00022683"/>
    </source>
</evidence>
<dbReference type="PROSITE" id="PS51094">
    <property type="entry name" value="PTS_EIIA_TYPE_2"/>
    <property type="match status" value="1"/>
</dbReference>
<evidence type="ECO:0000256" key="8">
    <source>
        <dbReference type="ARBA" id="ARBA00037387"/>
    </source>
</evidence>
<evidence type="ECO:0000256" key="1">
    <source>
        <dbReference type="ARBA" id="ARBA00004496"/>
    </source>
</evidence>
<dbReference type="RefSeq" id="WP_147802639.1">
    <property type="nucleotide sequence ID" value="NZ_CP144914.1"/>
</dbReference>
<organism evidence="12 13">
    <name type="scientific">Alkalicoccus halolimnae</name>
    <dbReference type="NCBI Taxonomy" id="1667239"/>
    <lineage>
        <taxon>Bacteria</taxon>
        <taxon>Bacillati</taxon>
        <taxon>Bacillota</taxon>
        <taxon>Bacilli</taxon>
        <taxon>Bacillales</taxon>
        <taxon>Bacillaceae</taxon>
        <taxon>Alkalicoccus</taxon>
    </lineage>
</organism>
<dbReference type="Gene3D" id="3.40.930.10">
    <property type="entry name" value="Mannitol-specific EII, Chain A"/>
    <property type="match status" value="1"/>
</dbReference>
<accession>A0A5C7FHR2</accession>
<reference evidence="12 13" key="1">
    <citation type="submission" date="2024-01" db="EMBL/GenBank/DDBJ databases">
        <title>Complete Genome Sequence of Alkalicoccus halolimnae BZ-SZ-XJ29T, a Moderately Halophilic Bacterium Isolated from a Salt Lake.</title>
        <authorList>
            <person name="Zhao B."/>
        </authorList>
    </citation>
    <scope>NUCLEOTIDE SEQUENCE [LARGE SCALE GENOMIC DNA]</scope>
    <source>
        <strain evidence="12 13">BZ-SZ-XJ29</strain>
    </source>
</reference>
<dbReference type="InterPro" id="IPR016152">
    <property type="entry name" value="PTrfase/Anion_transptr"/>
</dbReference>
<dbReference type="GO" id="GO:0009401">
    <property type="term" value="P:phosphoenolpyruvate-dependent sugar phosphotransferase system"/>
    <property type="evidence" value="ECO:0007669"/>
    <property type="project" value="UniProtKB-KW"/>
</dbReference>
<evidence type="ECO:0000259" key="11">
    <source>
        <dbReference type="PROSITE" id="PS51094"/>
    </source>
</evidence>
<sequence length="152" mass="16938">MSDYQLDENCIQWFNEKVNWQEAIALSAAPLIKKGAVTKKYTEAMVENINQLGPYILIAPNVALPHARPENGVKEAGVALTVFQQDVEFPADSSGEEKQARVFICLAAVDSESHLNMLQTISGWIDNEELINSLLNSESQKEIQQLLYSSKN</sequence>
<evidence type="ECO:0000256" key="9">
    <source>
        <dbReference type="ARBA" id="ARBA00041175"/>
    </source>
</evidence>
<keyword evidence="12" id="KW-0762">Sugar transport</keyword>
<dbReference type="PANTHER" id="PTHR36203">
    <property type="entry name" value="ASCORBATE-SPECIFIC PTS SYSTEM EIIA COMPONENT"/>
    <property type="match status" value="1"/>
</dbReference>
<evidence type="ECO:0000256" key="5">
    <source>
        <dbReference type="ARBA" id="ARBA00022679"/>
    </source>
</evidence>
<keyword evidence="2" id="KW-0813">Transport</keyword>
<dbReference type="InterPro" id="IPR002178">
    <property type="entry name" value="PTS_EIIA_type-2_dom"/>
</dbReference>
<dbReference type="Proteomes" id="UP000321816">
    <property type="component" value="Chromosome"/>
</dbReference>
<keyword evidence="6" id="KW-0598">Phosphotransferase system</keyword>
<evidence type="ECO:0000256" key="7">
    <source>
        <dbReference type="ARBA" id="ARBA00022777"/>
    </source>
</evidence>
<keyword evidence="4" id="KW-0597">Phosphoprotein</keyword>
<dbReference type="SUPFAM" id="SSF55804">
    <property type="entry name" value="Phoshotransferase/anion transport protein"/>
    <property type="match status" value="1"/>
</dbReference>
<dbReference type="KEGG" id="ahal:FTX54_016110"/>
<evidence type="ECO:0000256" key="4">
    <source>
        <dbReference type="ARBA" id="ARBA00022553"/>
    </source>
</evidence>
<dbReference type="EMBL" id="CP144914">
    <property type="protein sequence ID" value="WWD79896.1"/>
    <property type="molecule type" value="Genomic_DNA"/>
</dbReference>
<dbReference type="PANTHER" id="PTHR36203:SF1">
    <property type="entry name" value="ASCORBATE-SPECIFIC PTS SYSTEM EIIA COMPONENT"/>
    <property type="match status" value="1"/>
</dbReference>
<protein>
    <recommendedName>
        <fullName evidence="9">Ascorbate-specific PTS system EIIA component</fullName>
    </recommendedName>
    <alternativeName>
        <fullName evidence="10">Ascorbate-specific phosphotransferase enzyme IIA component</fullName>
    </alternativeName>
</protein>
<dbReference type="GO" id="GO:0005737">
    <property type="term" value="C:cytoplasm"/>
    <property type="evidence" value="ECO:0007669"/>
    <property type="project" value="UniProtKB-SubCell"/>
</dbReference>
<keyword evidence="5" id="KW-0808">Transferase</keyword>
<dbReference type="Pfam" id="PF00359">
    <property type="entry name" value="PTS_EIIA_2"/>
    <property type="match status" value="1"/>
</dbReference>
<evidence type="ECO:0000256" key="2">
    <source>
        <dbReference type="ARBA" id="ARBA00022448"/>
    </source>
</evidence>
<dbReference type="GO" id="GO:0016301">
    <property type="term" value="F:kinase activity"/>
    <property type="evidence" value="ECO:0007669"/>
    <property type="project" value="UniProtKB-KW"/>
</dbReference>
<feature type="domain" description="PTS EIIA type-2" evidence="11">
    <location>
        <begin position="4"/>
        <end position="150"/>
    </location>
</feature>
<proteinExistence type="predicted"/>
<dbReference type="CDD" id="cd00211">
    <property type="entry name" value="PTS_IIA_fru"/>
    <property type="match status" value="1"/>
</dbReference>
<dbReference type="OrthoDB" id="369398at2"/>
<comment type="subcellular location">
    <subcellularLocation>
        <location evidence="1">Cytoplasm</location>
    </subcellularLocation>
</comment>
<dbReference type="InterPro" id="IPR051351">
    <property type="entry name" value="Ascorbate-PTS_EIIA_comp"/>
</dbReference>
<evidence type="ECO:0000256" key="10">
    <source>
        <dbReference type="ARBA" id="ARBA00042072"/>
    </source>
</evidence>
<dbReference type="AlphaFoldDB" id="A0A5C7FHR2"/>
<keyword evidence="13" id="KW-1185">Reference proteome</keyword>
<keyword evidence="3" id="KW-0963">Cytoplasm</keyword>
<evidence type="ECO:0000256" key="3">
    <source>
        <dbReference type="ARBA" id="ARBA00022490"/>
    </source>
</evidence>
<keyword evidence="7" id="KW-0418">Kinase</keyword>
<evidence type="ECO:0000313" key="13">
    <source>
        <dbReference type="Proteomes" id="UP000321816"/>
    </source>
</evidence>
<gene>
    <name evidence="12" type="ORF">FTX54_016110</name>
</gene>
<dbReference type="PROSITE" id="PS00372">
    <property type="entry name" value="PTS_EIIA_TYPE_2_HIS"/>
    <property type="match status" value="1"/>
</dbReference>
<evidence type="ECO:0000313" key="12">
    <source>
        <dbReference type="EMBL" id="WWD79896.1"/>
    </source>
</evidence>